<dbReference type="Gene3D" id="3.60.15.10">
    <property type="entry name" value="Ribonuclease Z/Hydroxyacylglutathione hydrolase-like"/>
    <property type="match status" value="1"/>
</dbReference>
<dbReference type="InterPro" id="IPR001279">
    <property type="entry name" value="Metallo-B-lactamas"/>
</dbReference>
<dbReference type="SUPFAM" id="SSF56281">
    <property type="entry name" value="Metallo-hydrolase/oxidoreductase"/>
    <property type="match status" value="1"/>
</dbReference>
<protein>
    <submittedName>
        <fullName evidence="2">Glyoxylase, beta-lactamase superfamily II</fullName>
    </submittedName>
</protein>
<dbReference type="SMART" id="SM00849">
    <property type="entry name" value="Lactamase_B"/>
    <property type="match status" value="1"/>
</dbReference>
<dbReference type="EMBL" id="FNZA01000009">
    <property type="protein sequence ID" value="SEJ49361.1"/>
    <property type="molecule type" value="Genomic_DNA"/>
</dbReference>
<dbReference type="AlphaFoldDB" id="A0A1H6Z7G6"/>
<keyword evidence="3" id="KW-1185">Reference proteome</keyword>
<dbReference type="STRING" id="856736.SAMN04488058_10955"/>
<organism evidence="2 3">
    <name type="scientific">Deinococcus reticulitermitis</name>
    <dbReference type="NCBI Taxonomy" id="856736"/>
    <lineage>
        <taxon>Bacteria</taxon>
        <taxon>Thermotogati</taxon>
        <taxon>Deinococcota</taxon>
        <taxon>Deinococci</taxon>
        <taxon>Deinococcales</taxon>
        <taxon>Deinococcaceae</taxon>
        <taxon>Deinococcus</taxon>
    </lineage>
</organism>
<evidence type="ECO:0000313" key="2">
    <source>
        <dbReference type="EMBL" id="SEJ49361.1"/>
    </source>
</evidence>
<dbReference type="Pfam" id="PF00753">
    <property type="entry name" value="Lactamase_B"/>
    <property type="match status" value="1"/>
</dbReference>
<sequence>MTDLREQAEVPEHLGVQRHVTGGGARLYTLTLRAFPHLPVNAFLVLTGDPARPSYSALVDMGSSLEPSQQGLLSALEAIRTDHGEAWSWETLSRLIVTHPHPDHVGGLPLVRTLTAAPVAAHATGVPTLERPEARRAAQLAAIEGQLRRLGVPEGEYAERLRRRAGNLMIPSSVKVTTPLTDGDRLDGLFDVIHTPGHEGAQICLRVGEVLLSADHLLPRNSPPLMPAWMLPGGGLGAYLASLDRIEELEGVTLALGSHDGPMRDWRGRVRVLRERYADKGRAVLEAASTPQTAFELTLAVHPRLRSPQALLLLDQTAALAEYLSETGQLREERGPAGESRYTRR</sequence>
<dbReference type="PANTHER" id="PTHR42951:SF14">
    <property type="entry name" value="METALLO-BETA-LACTAMASE SUPERFAMILY PROTEIN"/>
    <property type="match status" value="1"/>
</dbReference>
<dbReference type="InterPro" id="IPR036866">
    <property type="entry name" value="RibonucZ/Hydroxyglut_hydro"/>
</dbReference>
<dbReference type="PANTHER" id="PTHR42951">
    <property type="entry name" value="METALLO-BETA-LACTAMASE DOMAIN-CONTAINING"/>
    <property type="match status" value="1"/>
</dbReference>
<accession>A0A1H6Z7G6</accession>
<evidence type="ECO:0000259" key="1">
    <source>
        <dbReference type="SMART" id="SM00849"/>
    </source>
</evidence>
<proteinExistence type="predicted"/>
<gene>
    <name evidence="2" type="ORF">SAMN04488058_10955</name>
</gene>
<evidence type="ECO:0000313" key="3">
    <source>
        <dbReference type="Proteomes" id="UP000199223"/>
    </source>
</evidence>
<dbReference type="OrthoDB" id="9761531at2"/>
<dbReference type="Proteomes" id="UP000199223">
    <property type="component" value="Unassembled WGS sequence"/>
</dbReference>
<dbReference type="RefSeq" id="WP_092264642.1">
    <property type="nucleotide sequence ID" value="NZ_FNZA01000009.1"/>
</dbReference>
<dbReference type="InterPro" id="IPR050855">
    <property type="entry name" value="NDM-1-like"/>
</dbReference>
<name>A0A1H6Z7G6_9DEIO</name>
<feature type="domain" description="Metallo-beta-lactamase" evidence="1">
    <location>
        <begin position="39"/>
        <end position="259"/>
    </location>
</feature>
<reference evidence="3" key="1">
    <citation type="submission" date="2016-10" db="EMBL/GenBank/DDBJ databases">
        <authorList>
            <person name="Varghese N."/>
            <person name="Submissions S."/>
        </authorList>
    </citation>
    <scope>NUCLEOTIDE SEQUENCE [LARGE SCALE GENOMIC DNA]</scope>
    <source>
        <strain evidence="3">CGMCC 1.10218</strain>
    </source>
</reference>